<evidence type="ECO:0000313" key="2">
    <source>
        <dbReference type="Proteomes" id="UP000784294"/>
    </source>
</evidence>
<protein>
    <submittedName>
        <fullName evidence="1">Uncharacterized protein</fullName>
    </submittedName>
</protein>
<proteinExistence type="predicted"/>
<dbReference type="Proteomes" id="UP000784294">
    <property type="component" value="Unassembled WGS sequence"/>
</dbReference>
<reference evidence="1" key="1">
    <citation type="submission" date="2018-11" db="EMBL/GenBank/DDBJ databases">
        <authorList>
            <consortium name="Pathogen Informatics"/>
        </authorList>
    </citation>
    <scope>NUCLEOTIDE SEQUENCE</scope>
</reference>
<evidence type="ECO:0000313" key="1">
    <source>
        <dbReference type="EMBL" id="VEL28213.1"/>
    </source>
</evidence>
<dbReference type="EMBL" id="CAAALY010093208">
    <property type="protein sequence ID" value="VEL28213.1"/>
    <property type="molecule type" value="Genomic_DNA"/>
</dbReference>
<sequence>MCSFQPNTDLNEILSSAATVDSAFETRNAVSPMEDASTALYGIPVSNTVTNIPTTNALALCPVNMRACDKADKEISSCPKRMKQLVAVGGDVGSLASLQLSLASSNSVSSNRKQAVSPFSSAILSGGEDIDIDDDAIQSQLDGIRRILQGASDLSVENPLLSDPDCPDIVIDEAGIKELNSKKRAYLSPPFRRGNFTEHQ</sequence>
<gene>
    <name evidence="1" type="ORF">PXEA_LOCUS21653</name>
</gene>
<comment type="caution">
    <text evidence="1">The sequence shown here is derived from an EMBL/GenBank/DDBJ whole genome shotgun (WGS) entry which is preliminary data.</text>
</comment>
<feature type="non-terminal residue" evidence="1">
    <location>
        <position position="200"/>
    </location>
</feature>
<name>A0A3S5FEY1_9PLAT</name>
<dbReference type="AlphaFoldDB" id="A0A3S5FEY1"/>
<organism evidence="1 2">
    <name type="scientific">Protopolystoma xenopodis</name>
    <dbReference type="NCBI Taxonomy" id="117903"/>
    <lineage>
        <taxon>Eukaryota</taxon>
        <taxon>Metazoa</taxon>
        <taxon>Spiralia</taxon>
        <taxon>Lophotrochozoa</taxon>
        <taxon>Platyhelminthes</taxon>
        <taxon>Monogenea</taxon>
        <taxon>Polyopisthocotylea</taxon>
        <taxon>Polystomatidea</taxon>
        <taxon>Polystomatidae</taxon>
        <taxon>Protopolystoma</taxon>
    </lineage>
</organism>
<accession>A0A3S5FEY1</accession>
<keyword evidence="2" id="KW-1185">Reference proteome</keyword>